<keyword evidence="4" id="KW-1185">Reference proteome</keyword>
<dbReference type="Pfam" id="PF01402">
    <property type="entry name" value="RHH_1"/>
    <property type="match status" value="1"/>
</dbReference>
<dbReference type="SUPFAM" id="SSF47598">
    <property type="entry name" value="Ribbon-helix-helix"/>
    <property type="match status" value="1"/>
</dbReference>
<proteinExistence type="predicted"/>
<organism evidence="3 4">
    <name type="scientific">Streptomyces formicae</name>
    <dbReference type="NCBI Taxonomy" id="1616117"/>
    <lineage>
        <taxon>Bacteria</taxon>
        <taxon>Bacillati</taxon>
        <taxon>Actinomycetota</taxon>
        <taxon>Actinomycetes</taxon>
        <taxon>Kitasatosporales</taxon>
        <taxon>Streptomycetaceae</taxon>
        <taxon>Streptomyces</taxon>
    </lineage>
</organism>
<evidence type="ECO:0000313" key="3">
    <source>
        <dbReference type="EMBL" id="UNM13753.1"/>
    </source>
</evidence>
<dbReference type="EMBL" id="CP071872">
    <property type="protein sequence ID" value="UNM13753.1"/>
    <property type="molecule type" value="Genomic_DNA"/>
</dbReference>
<sequence>MAGRPATGQTPPISFRPPVALREELDELAEALGRDRSDVLIEAVHDWVKKKRRERATVDTPEGSRPPHGESDNPPK</sequence>
<dbReference type="InterPro" id="IPR002145">
    <property type="entry name" value="CopG"/>
</dbReference>
<protein>
    <submittedName>
        <fullName evidence="3">CopG family transcriptional regulator</fullName>
    </submittedName>
</protein>
<feature type="domain" description="Ribbon-helix-helix protein CopG" evidence="2">
    <location>
        <begin position="19"/>
        <end position="51"/>
    </location>
</feature>
<feature type="region of interest" description="Disordered" evidence="1">
    <location>
        <begin position="47"/>
        <end position="76"/>
    </location>
</feature>
<gene>
    <name evidence="3" type="ORF">J4032_21895</name>
</gene>
<dbReference type="Proteomes" id="UP000828924">
    <property type="component" value="Chromosome"/>
</dbReference>
<evidence type="ECO:0000256" key="1">
    <source>
        <dbReference type="SAM" id="MobiDB-lite"/>
    </source>
</evidence>
<dbReference type="InterPro" id="IPR010985">
    <property type="entry name" value="Ribbon_hlx_hlx"/>
</dbReference>
<evidence type="ECO:0000313" key="4">
    <source>
        <dbReference type="Proteomes" id="UP000828924"/>
    </source>
</evidence>
<dbReference type="RefSeq" id="WP_242332673.1">
    <property type="nucleotide sequence ID" value="NZ_CP071872.1"/>
</dbReference>
<name>A0ABY3WM84_9ACTN</name>
<accession>A0ABY3WM84</accession>
<evidence type="ECO:0000259" key="2">
    <source>
        <dbReference type="Pfam" id="PF01402"/>
    </source>
</evidence>
<feature type="compositionally biased region" description="Basic and acidic residues" evidence="1">
    <location>
        <begin position="65"/>
        <end position="76"/>
    </location>
</feature>
<reference evidence="3 4" key="1">
    <citation type="submission" date="2021-03" db="EMBL/GenBank/DDBJ databases">
        <title>Complete genome of Streptomyces formicae strain 1H-GS9 (DSM 100524).</title>
        <authorList>
            <person name="Atanasov K.E."/>
            <person name="Altabella T."/>
            <person name="Ferrer A."/>
        </authorList>
    </citation>
    <scope>NUCLEOTIDE SEQUENCE [LARGE SCALE GENOMIC DNA]</scope>
    <source>
        <strain evidence="3 4">1H-GS9</strain>
    </source>
</reference>